<dbReference type="SMART" id="SM00389">
    <property type="entry name" value="HOX"/>
    <property type="match status" value="1"/>
</dbReference>
<dbReference type="PROSITE" id="PS00028">
    <property type="entry name" value="ZINC_FINGER_C2H2_1"/>
    <property type="match status" value="1"/>
</dbReference>
<dbReference type="CDD" id="cd00086">
    <property type="entry name" value="homeodomain"/>
    <property type="match status" value="1"/>
</dbReference>
<evidence type="ECO:0000256" key="6">
    <source>
        <dbReference type="SAM" id="MobiDB-lite"/>
    </source>
</evidence>
<comment type="subcellular location">
    <subcellularLocation>
        <location evidence="5">Nucleus</location>
    </subcellularLocation>
</comment>
<dbReference type="GO" id="GO:0005634">
    <property type="term" value="C:nucleus"/>
    <property type="evidence" value="ECO:0007669"/>
    <property type="project" value="UniProtKB-SubCell"/>
</dbReference>
<dbReference type="InterPro" id="IPR009057">
    <property type="entry name" value="Homeodomain-like_sf"/>
</dbReference>
<name>A0A317XFQ4_9EURO</name>
<keyword evidence="3 5" id="KW-0539">Nucleus</keyword>
<evidence type="ECO:0000256" key="5">
    <source>
        <dbReference type="PROSITE-ProRule" id="PRU00108"/>
    </source>
</evidence>
<evidence type="ECO:0000313" key="10">
    <source>
        <dbReference type="Proteomes" id="UP000246702"/>
    </source>
</evidence>
<dbReference type="PROSITE" id="PS50071">
    <property type="entry name" value="HOMEOBOX_2"/>
    <property type="match status" value="1"/>
</dbReference>
<dbReference type="InterPro" id="IPR013087">
    <property type="entry name" value="Znf_C2H2_type"/>
</dbReference>
<feature type="compositionally biased region" description="Low complexity" evidence="6">
    <location>
        <begin position="196"/>
        <end position="209"/>
    </location>
</feature>
<dbReference type="GO" id="GO:0003677">
    <property type="term" value="F:DNA binding"/>
    <property type="evidence" value="ECO:0007669"/>
    <property type="project" value="UniProtKB-UniRule"/>
</dbReference>
<keyword evidence="2 5" id="KW-0371">Homeobox</keyword>
<evidence type="ECO:0000259" key="7">
    <source>
        <dbReference type="PROSITE" id="PS50071"/>
    </source>
</evidence>
<dbReference type="Pfam" id="PF05920">
    <property type="entry name" value="Homeobox_KN"/>
    <property type="match status" value="1"/>
</dbReference>
<accession>A0A317XFQ4</accession>
<feature type="compositionally biased region" description="Pro residues" evidence="6">
    <location>
        <begin position="217"/>
        <end position="226"/>
    </location>
</feature>
<feature type="domain" description="C2H2-type" evidence="8">
    <location>
        <begin position="250"/>
        <end position="273"/>
    </location>
</feature>
<keyword evidence="4" id="KW-0863">Zinc-finger</keyword>
<evidence type="ECO:0000256" key="4">
    <source>
        <dbReference type="PROSITE-ProRule" id="PRU00042"/>
    </source>
</evidence>
<dbReference type="OrthoDB" id="5399138at2759"/>
<dbReference type="Proteomes" id="UP000246702">
    <property type="component" value="Unassembled WGS sequence"/>
</dbReference>
<dbReference type="GO" id="GO:0008270">
    <property type="term" value="F:zinc ion binding"/>
    <property type="evidence" value="ECO:0007669"/>
    <property type="project" value="UniProtKB-KW"/>
</dbReference>
<dbReference type="InterPro" id="IPR001356">
    <property type="entry name" value="HD"/>
</dbReference>
<dbReference type="PROSITE" id="PS50157">
    <property type="entry name" value="ZINC_FINGER_C2H2_2"/>
    <property type="match status" value="1"/>
</dbReference>
<proteinExistence type="predicted"/>
<keyword evidence="1 5" id="KW-0238">DNA-binding</keyword>
<dbReference type="EMBL" id="MSFK01000002">
    <property type="protein sequence ID" value="PWY95958.1"/>
    <property type="molecule type" value="Genomic_DNA"/>
</dbReference>
<reference evidence="9 10" key="1">
    <citation type="submission" date="2016-12" db="EMBL/GenBank/DDBJ databases">
        <title>The genomes of Aspergillus section Nigri reveals drivers in fungal speciation.</title>
        <authorList>
            <consortium name="DOE Joint Genome Institute"/>
            <person name="Vesth T.C."/>
            <person name="Nybo J."/>
            <person name="Theobald S."/>
            <person name="Brandl J."/>
            <person name="Frisvad J.C."/>
            <person name="Nielsen K.F."/>
            <person name="Lyhne E.K."/>
            <person name="Kogle M.E."/>
            <person name="Kuo A."/>
            <person name="Riley R."/>
            <person name="Clum A."/>
            <person name="Nolan M."/>
            <person name="Lipzen A."/>
            <person name="Salamov A."/>
            <person name="Henrissat B."/>
            <person name="Wiebenga A."/>
            <person name="De Vries R.P."/>
            <person name="Grigoriev I.V."/>
            <person name="Mortensen U.H."/>
            <person name="Andersen M.R."/>
            <person name="Baker S.E."/>
        </authorList>
    </citation>
    <scope>NUCLEOTIDE SEQUENCE [LARGE SCALE GENOMIC DNA]</scope>
    <source>
        <strain evidence="9 10">CBS 115572</strain>
    </source>
</reference>
<keyword evidence="4" id="KW-0479">Metal-binding</keyword>
<feature type="domain" description="Homeobox" evidence="7">
    <location>
        <begin position="60"/>
        <end position="123"/>
    </location>
</feature>
<dbReference type="RefSeq" id="XP_025472719.1">
    <property type="nucleotide sequence ID" value="XM_025610726.1"/>
</dbReference>
<organism evidence="9 10">
    <name type="scientific">Aspergillus sclerotioniger CBS 115572</name>
    <dbReference type="NCBI Taxonomy" id="1450535"/>
    <lineage>
        <taxon>Eukaryota</taxon>
        <taxon>Fungi</taxon>
        <taxon>Dikarya</taxon>
        <taxon>Ascomycota</taxon>
        <taxon>Pezizomycotina</taxon>
        <taxon>Eurotiomycetes</taxon>
        <taxon>Eurotiomycetidae</taxon>
        <taxon>Eurotiales</taxon>
        <taxon>Aspergillaceae</taxon>
        <taxon>Aspergillus</taxon>
        <taxon>Aspergillus subgen. Circumdati</taxon>
    </lineage>
</organism>
<feature type="region of interest" description="Disordered" evidence="6">
    <location>
        <begin position="49"/>
        <end position="70"/>
    </location>
</feature>
<dbReference type="AlphaFoldDB" id="A0A317XFQ4"/>
<keyword evidence="4" id="KW-0862">Zinc</keyword>
<dbReference type="GeneID" id="37112869"/>
<dbReference type="InterPro" id="IPR008422">
    <property type="entry name" value="KN_HD"/>
</dbReference>
<dbReference type="SMART" id="SM00355">
    <property type="entry name" value="ZnF_C2H2"/>
    <property type="match status" value="3"/>
</dbReference>
<feature type="DNA-binding region" description="Homeobox" evidence="5">
    <location>
        <begin position="62"/>
        <end position="124"/>
    </location>
</feature>
<dbReference type="Gene3D" id="1.10.10.60">
    <property type="entry name" value="Homeodomain-like"/>
    <property type="match status" value="1"/>
</dbReference>
<dbReference type="STRING" id="1450535.A0A317XFQ4"/>
<sequence>MEHAHHARLKLCDDILSLPPLDEEDPLSNSASLDPIFTLPSELPDVSFESAPDAVYPSGPSHQRNHQRLSGDAVRTLKSWLKSHPDNPYPTAQEKDDLEQRTGLSRTQISNWFINARRRKRSSRYMTVPQGQSLLSPMERWRHSPPESEAAATDDILRALADPDMPAFPGSSPYGVPQYAWSSNDSSGSFILGEPSSSCGHSQSSSEISVALSHGPPQRPPTPMHRPQPRRRRRKHIRHANRLQEARRPYQCTFCADTFATKYDWQRHEKALHLPVDQWRCAPEGALVDNNGTPMCIFCQQLNADEDHLEKAHNYSICCEKPSEQRTFTRKDHLRQHLKLTHHVDGLHSGMNSWRETRNELISRCGFCNATFQTWPERVDHVAEHFKQGSDMKQWTGDWGFEPDVQRLVENAIPPYLVGTEWHTPDPWKTSDVLGMPGDEDDEIPFQWDVPNALSRYFNVHSDLLAYIRDQMAAGLRPSDQMIQDRARVFAYESDDPWNQTYADDPFWLEAVKQEAGMV</sequence>
<comment type="caution">
    <text evidence="9">The sequence shown here is derived from an EMBL/GenBank/DDBJ whole genome shotgun (WGS) entry which is preliminary data.</text>
</comment>
<dbReference type="SUPFAM" id="SSF46689">
    <property type="entry name" value="Homeodomain-like"/>
    <property type="match status" value="1"/>
</dbReference>
<evidence type="ECO:0000313" key="9">
    <source>
        <dbReference type="EMBL" id="PWY95958.1"/>
    </source>
</evidence>
<dbReference type="PANTHER" id="PTHR11850">
    <property type="entry name" value="HOMEOBOX PROTEIN TRANSCRIPTION FACTORS"/>
    <property type="match status" value="1"/>
</dbReference>
<feature type="region of interest" description="Disordered" evidence="6">
    <location>
        <begin position="192"/>
        <end position="235"/>
    </location>
</feature>
<keyword evidence="10" id="KW-1185">Reference proteome</keyword>
<dbReference type="GO" id="GO:0006355">
    <property type="term" value="P:regulation of DNA-templated transcription"/>
    <property type="evidence" value="ECO:0007669"/>
    <property type="project" value="InterPro"/>
</dbReference>
<evidence type="ECO:0000259" key="8">
    <source>
        <dbReference type="PROSITE" id="PS50157"/>
    </source>
</evidence>
<gene>
    <name evidence="9" type="ORF">BO94DRAFT_530697</name>
</gene>
<protein>
    <submittedName>
        <fullName evidence="9">Homeobox protein meis</fullName>
    </submittedName>
</protein>
<evidence type="ECO:0000256" key="1">
    <source>
        <dbReference type="ARBA" id="ARBA00023125"/>
    </source>
</evidence>
<dbReference type="InterPro" id="IPR050224">
    <property type="entry name" value="TALE_homeobox"/>
</dbReference>
<evidence type="ECO:0000256" key="3">
    <source>
        <dbReference type="ARBA" id="ARBA00023242"/>
    </source>
</evidence>
<dbReference type="Pfam" id="PF13894">
    <property type="entry name" value="zf-C2H2_4"/>
    <property type="match status" value="1"/>
</dbReference>
<evidence type="ECO:0000256" key="2">
    <source>
        <dbReference type="ARBA" id="ARBA00023155"/>
    </source>
</evidence>
<feature type="region of interest" description="Disordered" evidence="6">
    <location>
        <begin position="81"/>
        <end position="100"/>
    </location>
</feature>